<accession>A0ABX2G4L4</accession>
<dbReference type="InterPro" id="IPR023753">
    <property type="entry name" value="FAD/NAD-binding_dom"/>
</dbReference>
<dbReference type="PANTHER" id="PTHR43755">
    <property type="match status" value="1"/>
</dbReference>
<evidence type="ECO:0000256" key="2">
    <source>
        <dbReference type="ARBA" id="ARBA00022827"/>
    </source>
</evidence>
<evidence type="ECO:0000313" key="7">
    <source>
        <dbReference type="Proteomes" id="UP001516061"/>
    </source>
</evidence>
<dbReference type="EMBL" id="JABSNM010000007">
    <property type="protein sequence ID" value="NRT56197.1"/>
    <property type="molecule type" value="Genomic_DNA"/>
</dbReference>
<keyword evidence="1" id="KW-0285">Flavoprotein</keyword>
<dbReference type="PROSITE" id="PS51257">
    <property type="entry name" value="PROKAR_LIPOPROTEIN"/>
    <property type="match status" value="1"/>
</dbReference>
<evidence type="ECO:0000259" key="3">
    <source>
        <dbReference type="Pfam" id="PF07992"/>
    </source>
</evidence>
<evidence type="ECO:0000313" key="6">
    <source>
        <dbReference type="EMBL" id="NRT56197.1"/>
    </source>
</evidence>
<dbReference type="Pfam" id="PF09242">
    <property type="entry name" value="FCSD-flav_bind"/>
    <property type="match status" value="1"/>
</dbReference>
<evidence type="ECO:0000259" key="4">
    <source>
        <dbReference type="Pfam" id="PF09242"/>
    </source>
</evidence>
<dbReference type="InterPro" id="IPR016156">
    <property type="entry name" value="FAD/NAD-linked_Rdtase_dimer_sf"/>
</dbReference>
<proteinExistence type="predicted"/>
<comment type="caution">
    <text evidence="6">The sequence shown here is derived from an EMBL/GenBank/DDBJ whole genome shotgun (WGS) entry which is preliminary data.</text>
</comment>
<evidence type="ECO:0000259" key="5">
    <source>
        <dbReference type="Pfam" id="PF21706"/>
    </source>
</evidence>
<dbReference type="PANTHER" id="PTHR43755:SF1">
    <property type="entry name" value="FAD-DEPENDENT PYRIDINE NUCLEOTIDE-DISULPHIDE OXIDOREDUCTASE"/>
    <property type="match status" value="1"/>
</dbReference>
<dbReference type="InterPro" id="IPR049386">
    <property type="entry name" value="FCSD_central"/>
</dbReference>
<keyword evidence="2" id="KW-0274">FAD</keyword>
<gene>
    <name evidence="6" type="ORF">HNQ01_001933</name>
</gene>
<dbReference type="InterPro" id="IPR015323">
    <property type="entry name" value="FlavoCytC_S_DH_flav-bd"/>
</dbReference>
<organism evidence="6 7">
    <name type="scientific">Sphaerotilus uruguayifluvii</name>
    <dbReference type="NCBI Taxonomy" id="2735897"/>
    <lineage>
        <taxon>Bacteria</taxon>
        <taxon>Pseudomonadati</taxon>
        <taxon>Pseudomonadota</taxon>
        <taxon>Betaproteobacteria</taxon>
        <taxon>Burkholderiales</taxon>
        <taxon>Sphaerotilaceae</taxon>
        <taxon>Sphaerotilus</taxon>
    </lineage>
</organism>
<dbReference type="Pfam" id="PF07992">
    <property type="entry name" value="Pyr_redox_2"/>
    <property type="match status" value="1"/>
</dbReference>
<keyword evidence="7" id="KW-1185">Reference proteome</keyword>
<evidence type="ECO:0000256" key="1">
    <source>
        <dbReference type="ARBA" id="ARBA00022630"/>
    </source>
</evidence>
<feature type="domain" description="Flavocytochrome c sulphide dehydrogenase flavin-binding" evidence="4">
    <location>
        <begin position="377"/>
        <end position="443"/>
    </location>
</feature>
<feature type="domain" description="Sulfide dehydrogenase [flavocytochrome c] flavoprotein chain central" evidence="5">
    <location>
        <begin position="184"/>
        <end position="298"/>
    </location>
</feature>
<dbReference type="Proteomes" id="UP001516061">
    <property type="component" value="Unassembled WGS sequence"/>
</dbReference>
<dbReference type="Pfam" id="PF21706">
    <property type="entry name" value="FCSD_central"/>
    <property type="match status" value="1"/>
</dbReference>
<reference evidence="6 7" key="1">
    <citation type="submission" date="2020-05" db="EMBL/GenBank/DDBJ databases">
        <title>Genomic Encyclopedia of Type Strains, Phase IV (KMG-V): Genome sequencing to study the core and pangenomes of soil and plant-associated prokaryotes.</title>
        <authorList>
            <person name="Whitman W."/>
        </authorList>
    </citation>
    <scope>NUCLEOTIDE SEQUENCE [LARGE SCALE GENOMIC DNA]</scope>
    <source>
        <strain evidence="6 7">C29</strain>
    </source>
</reference>
<protein>
    <submittedName>
        <fullName evidence="6">NADH dehydrogenase FAD-containing subunit</fullName>
    </submittedName>
</protein>
<feature type="domain" description="FAD/NAD(P)-binding" evidence="3">
    <location>
        <begin position="57"/>
        <end position="160"/>
    </location>
</feature>
<dbReference type="InterPro" id="IPR036188">
    <property type="entry name" value="FAD/NAD-bd_sf"/>
</dbReference>
<dbReference type="InterPro" id="IPR052541">
    <property type="entry name" value="SQRD"/>
</dbReference>
<dbReference type="SUPFAM" id="SSF55424">
    <property type="entry name" value="FAD/NAD-linked reductases, dimerisation (C-terminal) domain"/>
    <property type="match status" value="1"/>
</dbReference>
<dbReference type="Gene3D" id="3.50.50.60">
    <property type="entry name" value="FAD/NAD(P)-binding domain"/>
    <property type="match status" value="2"/>
</dbReference>
<sequence>MERRHFLGLGLGATVMGPSALLSGCGGGEDPASLSAQDLAAPEAQALAVTPTRPKARVIVIGGGMAGATFAKYMRLWGDSVEVTLVERASSYTSNIMSSMVLTGQRTLASLNYSYATLRSKYGVITVVDEVRAIDPVAVKVTLASGKVLTADRIVLAPGIDFDPVVGLTDASLMPHAWKAGTQTTQLAAQLAAMPAGGTVVLTIPKAPYRCPPGPYERACLLADWLKAKKPRSRIIVLDANPDIVVEKENFAPAFQGLHASVLEYRSGVTIDHVDTATKTLHFAGGGSLRANVVNLIPGQRAGALVQTAGLANATGGRFAGVDVLDYSSTVAGASKIHILGDASATTQPKAGHIANQEAKVCADALARIFAGGRPDPEPVTTSSCFSTITMKQASWLHAMFQYDPAGAAMKLVPESFGASAGWSSDNLEAMNTWFTSLMSDTFA</sequence>
<dbReference type="SUPFAM" id="SSF51905">
    <property type="entry name" value="FAD/NAD(P)-binding domain"/>
    <property type="match status" value="2"/>
</dbReference>
<name>A0ABX2G4L4_9BURK</name>
<dbReference type="RefSeq" id="WP_173805172.1">
    <property type="nucleotide sequence ID" value="NZ_JABSNM010000007.1"/>
</dbReference>